<comment type="caution">
    <text evidence="1">The sequence shown here is derived from an EMBL/GenBank/DDBJ whole genome shotgun (WGS) entry which is preliminary data.</text>
</comment>
<proteinExistence type="predicted"/>
<protein>
    <submittedName>
        <fullName evidence="1">Uncharacterized protein</fullName>
    </submittedName>
</protein>
<gene>
    <name evidence="1" type="ORF">LX32DRAFT_394648</name>
</gene>
<keyword evidence="2" id="KW-1185">Reference proteome</keyword>
<sequence length="107" mass="12023">MLVPLVGISRFRSISHPFYLNTSLVEHASYRPFVRPWDGLTLGGTCLQMPVWIHTHTHTHTNAFLVCLPSLWSFHHPPHRGVPSSLPCFRDGEVAFGLAHSGTSCYE</sequence>
<dbReference type="Proteomes" id="UP001232148">
    <property type="component" value="Unassembled WGS sequence"/>
</dbReference>
<evidence type="ECO:0000313" key="1">
    <source>
        <dbReference type="EMBL" id="KAK2028600.1"/>
    </source>
</evidence>
<reference evidence="1" key="1">
    <citation type="submission" date="2021-06" db="EMBL/GenBank/DDBJ databases">
        <title>Comparative genomics, transcriptomics and evolutionary studies reveal genomic signatures of adaptation to plant cell wall in hemibiotrophic fungi.</title>
        <authorList>
            <consortium name="DOE Joint Genome Institute"/>
            <person name="Baroncelli R."/>
            <person name="Diaz J.F."/>
            <person name="Benocci T."/>
            <person name="Peng M."/>
            <person name="Battaglia E."/>
            <person name="Haridas S."/>
            <person name="Andreopoulos W."/>
            <person name="Labutti K."/>
            <person name="Pangilinan J."/>
            <person name="Floch G.L."/>
            <person name="Makela M.R."/>
            <person name="Henrissat B."/>
            <person name="Grigoriev I.V."/>
            <person name="Crouch J.A."/>
            <person name="De Vries R.P."/>
            <person name="Sukno S.A."/>
            <person name="Thon M.R."/>
        </authorList>
    </citation>
    <scope>NUCLEOTIDE SEQUENCE</scope>
    <source>
        <strain evidence="1">MAFF235873</strain>
    </source>
</reference>
<evidence type="ECO:0000313" key="2">
    <source>
        <dbReference type="Proteomes" id="UP001232148"/>
    </source>
</evidence>
<name>A0AAD9HGQ3_9PEZI</name>
<organism evidence="1 2">
    <name type="scientific">Colletotrichum zoysiae</name>
    <dbReference type="NCBI Taxonomy" id="1216348"/>
    <lineage>
        <taxon>Eukaryota</taxon>
        <taxon>Fungi</taxon>
        <taxon>Dikarya</taxon>
        <taxon>Ascomycota</taxon>
        <taxon>Pezizomycotina</taxon>
        <taxon>Sordariomycetes</taxon>
        <taxon>Hypocreomycetidae</taxon>
        <taxon>Glomerellales</taxon>
        <taxon>Glomerellaceae</taxon>
        <taxon>Colletotrichum</taxon>
        <taxon>Colletotrichum graminicola species complex</taxon>
    </lineage>
</organism>
<dbReference type="EMBL" id="MU842876">
    <property type="protein sequence ID" value="KAK2028600.1"/>
    <property type="molecule type" value="Genomic_DNA"/>
</dbReference>
<accession>A0AAD9HGQ3</accession>
<dbReference type="AlphaFoldDB" id="A0AAD9HGQ3"/>